<gene>
    <name evidence="1" type="ORF">SAMN05216555_1071</name>
    <name evidence="2" type="ORF">SAMN05216555_1251</name>
</gene>
<reference evidence="3" key="2">
    <citation type="submission" date="2016-10" db="EMBL/GenBank/DDBJ databases">
        <authorList>
            <person name="Varghese N."/>
            <person name="Submissions S."/>
        </authorList>
    </citation>
    <scope>NUCLEOTIDE SEQUENCE [LARGE SCALE GENOMIC DNA]</scope>
    <source>
        <strain evidence="3">CGMCC 1.10783</strain>
    </source>
</reference>
<evidence type="ECO:0000313" key="3">
    <source>
        <dbReference type="Proteomes" id="UP000182130"/>
    </source>
</evidence>
<dbReference type="SUPFAM" id="SSF140453">
    <property type="entry name" value="EsxAB dimer-like"/>
    <property type="match status" value="1"/>
</dbReference>
<sequence length="88" mass="9706">MAIWGADVQQLKTLGSKLSAGSNEIEQQRNTLNKVLHGTDWKGPDADKFRNEWQSQHMTALQKVAQALDEAGKKATKNANEQEQASQG</sequence>
<evidence type="ECO:0000313" key="2">
    <source>
        <dbReference type="EMBL" id="SDK01977.1"/>
    </source>
</evidence>
<proteinExistence type="predicted"/>
<dbReference type="InterPro" id="IPR036689">
    <property type="entry name" value="ESAT-6-like_sf"/>
</dbReference>
<dbReference type="AlphaFoldDB" id="A0A1G8QVB6"/>
<dbReference type="EMBL" id="FNEI01000007">
    <property type="protein sequence ID" value="SDJ08627.1"/>
    <property type="molecule type" value="Genomic_DNA"/>
</dbReference>
<dbReference type="Proteomes" id="UP000182130">
    <property type="component" value="Unassembled WGS sequence"/>
</dbReference>
<dbReference type="EMBL" id="FNEI01000025">
    <property type="protein sequence ID" value="SDK01977.1"/>
    <property type="molecule type" value="Genomic_DNA"/>
</dbReference>
<protein>
    <submittedName>
        <fullName evidence="1">Proteins of 100 residues with WXG</fullName>
    </submittedName>
</protein>
<accession>A0A1G8QVB6</accession>
<evidence type="ECO:0000313" key="1">
    <source>
        <dbReference type="EMBL" id="SDJ08627.1"/>
    </source>
</evidence>
<organism evidence="1 3">
    <name type="scientific">Arthrobacter cupressi</name>
    <dbReference type="NCBI Taxonomy" id="1045773"/>
    <lineage>
        <taxon>Bacteria</taxon>
        <taxon>Bacillati</taxon>
        <taxon>Actinomycetota</taxon>
        <taxon>Actinomycetes</taxon>
        <taxon>Micrococcales</taxon>
        <taxon>Micrococcaceae</taxon>
        <taxon>Arthrobacter</taxon>
    </lineage>
</organism>
<dbReference type="STRING" id="1045773.SAMN05216555_1071"/>
<reference evidence="1" key="1">
    <citation type="submission" date="2016-10" db="EMBL/GenBank/DDBJ databases">
        <authorList>
            <person name="de Groot N.N."/>
        </authorList>
    </citation>
    <scope>NUCLEOTIDE SEQUENCE [LARGE SCALE GENOMIC DNA]</scope>
    <source>
        <strain evidence="1">CGMCC 1.10783</strain>
    </source>
</reference>
<dbReference type="OrthoDB" id="5244663at2"/>
<dbReference type="Gene3D" id="1.10.287.1060">
    <property type="entry name" value="ESAT-6-like"/>
    <property type="match status" value="1"/>
</dbReference>
<name>A0A1G8QVB6_9MICC</name>
<dbReference type="RefSeq" id="WP_074588781.1">
    <property type="nucleotide sequence ID" value="NZ_FNEI01000007.1"/>
</dbReference>
<keyword evidence="3" id="KW-1185">Reference proteome</keyword>